<keyword evidence="2" id="KW-1185">Reference proteome</keyword>
<name>A0A6N4SNE0_CYTH3</name>
<gene>
    <name evidence="1" type="ordered locus">CHU_0505</name>
</gene>
<dbReference type="KEGG" id="chu:CHU_0505"/>
<sequence>MEKNTTHRKETIILLLADMRNHRLIEGLQSVGLNTEKFYTNFTDLVLEKMGFEDYADRELSAWYEEMMLQTIHKELHYYIFHERQLAEKLYDLIELKREKMYADKTPPSSLRVVWGGLFKKWMTGQ</sequence>
<reference evidence="1 2" key="1">
    <citation type="journal article" date="2007" name="Appl. Environ. Microbiol.">
        <title>Genome sequence of the cellulolytic gliding bacterium Cytophaga hutchinsonii.</title>
        <authorList>
            <person name="Xie G."/>
            <person name="Bruce D.C."/>
            <person name="Challacombe J.F."/>
            <person name="Chertkov O."/>
            <person name="Detter J.C."/>
            <person name="Gilna P."/>
            <person name="Han C.S."/>
            <person name="Lucas S."/>
            <person name="Misra M."/>
            <person name="Myers G.L."/>
            <person name="Richardson P."/>
            <person name="Tapia R."/>
            <person name="Thayer N."/>
            <person name="Thompson L.S."/>
            <person name="Brettin T.S."/>
            <person name="Henrissat B."/>
            <person name="Wilson D.B."/>
            <person name="McBride M.J."/>
        </authorList>
    </citation>
    <scope>NUCLEOTIDE SEQUENCE [LARGE SCALE GENOMIC DNA]</scope>
    <source>
        <strain evidence="2">ATCC 33406 / DSM 1761 / CIP 103989 / NBRC 15051 / NCIMB 9469 / D465</strain>
    </source>
</reference>
<accession>A0A6N4SNE0</accession>
<proteinExistence type="predicted"/>
<evidence type="ECO:0000313" key="1">
    <source>
        <dbReference type="EMBL" id="ABG57793.1"/>
    </source>
</evidence>
<dbReference type="Proteomes" id="UP000001822">
    <property type="component" value="Chromosome"/>
</dbReference>
<dbReference type="EMBL" id="CP000383">
    <property type="protein sequence ID" value="ABG57793.1"/>
    <property type="molecule type" value="Genomic_DNA"/>
</dbReference>
<protein>
    <submittedName>
        <fullName evidence="1">Uncharacterized protein</fullName>
    </submittedName>
</protein>
<organism evidence="1 2">
    <name type="scientific">Cytophaga hutchinsonii (strain ATCC 33406 / DSM 1761 / CIP 103989 / NBRC 15051 / NCIMB 9469 / D465)</name>
    <dbReference type="NCBI Taxonomy" id="269798"/>
    <lineage>
        <taxon>Bacteria</taxon>
        <taxon>Pseudomonadati</taxon>
        <taxon>Bacteroidota</taxon>
        <taxon>Cytophagia</taxon>
        <taxon>Cytophagales</taxon>
        <taxon>Cytophagaceae</taxon>
        <taxon>Cytophaga</taxon>
    </lineage>
</organism>
<dbReference type="RefSeq" id="WP_011583909.1">
    <property type="nucleotide sequence ID" value="NC_008255.1"/>
</dbReference>
<evidence type="ECO:0000313" key="2">
    <source>
        <dbReference type="Proteomes" id="UP000001822"/>
    </source>
</evidence>
<dbReference type="AlphaFoldDB" id="A0A6N4SNE0"/>